<evidence type="ECO:0000313" key="3">
    <source>
        <dbReference type="Proteomes" id="UP001597362"/>
    </source>
</evidence>
<comment type="caution">
    <text evidence="2">The sequence shown here is derived from an EMBL/GenBank/DDBJ whole genome shotgun (WGS) entry which is preliminary data.</text>
</comment>
<dbReference type="EMBL" id="JBHUHO010000020">
    <property type="protein sequence ID" value="MFD2115624.1"/>
    <property type="molecule type" value="Genomic_DNA"/>
</dbReference>
<keyword evidence="3" id="KW-1185">Reference proteome</keyword>
<sequence>MKTVIDLHRTHDEVMETGSYVCEVGEKRQLQRGDTFPPCPQTGRDTTWRHTKHKHQTGDKVTEAGQYINDDGEKIQLNIGDKFPSCPRTGSNTSWMHA</sequence>
<feature type="compositionally biased region" description="Polar residues" evidence="1">
    <location>
        <begin position="88"/>
        <end position="98"/>
    </location>
</feature>
<proteinExistence type="predicted"/>
<organism evidence="2 3">
    <name type="scientific">Paenibacillus yanchengensis</name>
    <dbReference type="NCBI Taxonomy" id="2035833"/>
    <lineage>
        <taxon>Bacteria</taxon>
        <taxon>Bacillati</taxon>
        <taxon>Bacillota</taxon>
        <taxon>Bacilli</taxon>
        <taxon>Bacillales</taxon>
        <taxon>Paenibacillaceae</taxon>
        <taxon>Paenibacillus</taxon>
    </lineage>
</organism>
<protein>
    <recommendedName>
        <fullName evidence="4">YjzC family protein</fullName>
    </recommendedName>
</protein>
<dbReference type="RefSeq" id="WP_377770950.1">
    <property type="nucleotide sequence ID" value="NZ_JBHUHO010000020.1"/>
</dbReference>
<feature type="region of interest" description="Disordered" evidence="1">
    <location>
        <begin position="79"/>
        <end position="98"/>
    </location>
</feature>
<evidence type="ECO:0000313" key="2">
    <source>
        <dbReference type="EMBL" id="MFD2115624.1"/>
    </source>
</evidence>
<reference evidence="3" key="1">
    <citation type="journal article" date="2019" name="Int. J. Syst. Evol. Microbiol.">
        <title>The Global Catalogue of Microorganisms (GCM) 10K type strain sequencing project: providing services to taxonomists for standard genome sequencing and annotation.</title>
        <authorList>
            <consortium name="The Broad Institute Genomics Platform"/>
            <consortium name="The Broad Institute Genome Sequencing Center for Infectious Disease"/>
            <person name="Wu L."/>
            <person name="Ma J."/>
        </authorList>
    </citation>
    <scope>NUCLEOTIDE SEQUENCE [LARGE SCALE GENOMIC DNA]</scope>
    <source>
        <strain evidence="3">GH52</strain>
    </source>
</reference>
<evidence type="ECO:0008006" key="4">
    <source>
        <dbReference type="Google" id="ProtNLM"/>
    </source>
</evidence>
<accession>A0ABW4YJL2</accession>
<name>A0ABW4YJL2_9BACL</name>
<evidence type="ECO:0000256" key="1">
    <source>
        <dbReference type="SAM" id="MobiDB-lite"/>
    </source>
</evidence>
<feature type="region of interest" description="Disordered" evidence="1">
    <location>
        <begin position="31"/>
        <end position="59"/>
    </location>
</feature>
<gene>
    <name evidence="2" type="ORF">ACFSJH_07765</name>
</gene>
<dbReference type="Proteomes" id="UP001597362">
    <property type="component" value="Unassembled WGS sequence"/>
</dbReference>